<organism evidence="3 4">
    <name type="scientific">Penicillium olsonii</name>
    <dbReference type="NCBI Taxonomy" id="99116"/>
    <lineage>
        <taxon>Eukaryota</taxon>
        <taxon>Fungi</taxon>
        <taxon>Dikarya</taxon>
        <taxon>Ascomycota</taxon>
        <taxon>Pezizomycotina</taxon>
        <taxon>Eurotiomycetes</taxon>
        <taxon>Eurotiomycetidae</taxon>
        <taxon>Eurotiales</taxon>
        <taxon>Aspergillaceae</taxon>
        <taxon>Penicillium</taxon>
    </lineage>
</organism>
<keyword evidence="1" id="KW-0444">Lipid biosynthesis</keyword>
<protein>
    <recommendedName>
        <fullName evidence="1">Fatty acyl-CoA reductase</fullName>
        <ecNumber evidence="1">1.2.1.84</ecNumber>
    </recommendedName>
</protein>
<dbReference type="Gene3D" id="3.40.50.720">
    <property type="entry name" value="NAD(P)-binding Rossmann-like Domain"/>
    <property type="match status" value="1"/>
</dbReference>
<comment type="catalytic activity">
    <reaction evidence="1">
        <text>a long-chain fatty acyl-CoA + 2 NADPH + 2 H(+) = a long-chain primary fatty alcohol + 2 NADP(+) + CoA</text>
        <dbReference type="Rhea" id="RHEA:52716"/>
        <dbReference type="ChEBI" id="CHEBI:15378"/>
        <dbReference type="ChEBI" id="CHEBI:57287"/>
        <dbReference type="ChEBI" id="CHEBI:57783"/>
        <dbReference type="ChEBI" id="CHEBI:58349"/>
        <dbReference type="ChEBI" id="CHEBI:77396"/>
        <dbReference type="ChEBI" id="CHEBI:83139"/>
        <dbReference type="EC" id="1.2.1.84"/>
    </reaction>
</comment>
<dbReference type="InterPro" id="IPR036291">
    <property type="entry name" value="NAD(P)-bd_dom_sf"/>
</dbReference>
<comment type="similarity">
    <text evidence="1">Belongs to the fatty acyl-CoA reductase family.</text>
</comment>
<dbReference type="EC" id="1.2.1.84" evidence="1"/>
<comment type="caution">
    <text evidence="3">The sequence shown here is derived from an EMBL/GenBank/DDBJ whole genome shotgun (WGS) entry which is preliminary data.</text>
</comment>
<evidence type="ECO:0000313" key="3">
    <source>
        <dbReference type="EMBL" id="CAG8196346.1"/>
    </source>
</evidence>
<keyword evidence="1" id="KW-0443">Lipid metabolism</keyword>
<evidence type="ECO:0000259" key="2">
    <source>
        <dbReference type="Pfam" id="PF07993"/>
    </source>
</evidence>
<proteinExistence type="inferred from homology"/>
<keyword evidence="4" id="KW-1185">Reference proteome</keyword>
<dbReference type="GO" id="GO:0080019">
    <property type="term" value="F:alcohol-forming very long-chain fatty acyl-CoA reductase activity"/>
    <property type="evidence" value="ECO:0007669"/>
    <property type="project" value="InterPro"/>
</dbReference>
<reference evidence="3" key="1">
    <citation type="submission" date="2021-07" db="EMBL/GenBank/DDBJ databases">
        <authorList>
            <person name="Branca A.L. A."/>
        </authorList>
    </citation>
    <scope>NUCLEOTIDE SEQUENCE</scope>
</reference>
<accession>A0A9W4HYB2</accession>
<dbReference type="SUPFAM" id="SSF51735">
    <property type="entry name" value="NAD(P)-binding Rossmann-fold domains"/>
    <property type="match status" value="1"/>
</dbReference>
<dbReference type="Pfam" id="PF07993">
    <property type="entry name" value="NAD_binding_4"/>
    <property type="match status" value="1"/>
</dbReference>
<comment type="function">
    <text evidence="1">Catalyzes the reduction of fatty acyl-CoA to fatty alcohols.</text>
</comment>
<gene>
    <name evidence="3" type="ORF">POLS_LOCUS7399</name>
</gene>
<dbReference type="Proteomes" id="UP001153618">
    <property type="component" value="Unassembled WGS sequence"/>
</dbReference>
<keyword evidence="1" id="KW-0521">NADP</keyword>
<dbReference type="InterPro" id="IPR026055">
    <property type="entry name" value="FAR"/>
</dbReference>
<dbReference type="EMBL" id="CAJVOS010000049">
    <property type="protein sequence ID" value="CAG8196346.1"/>
    <property type="molecule type" value="Genomic_DNA"/>
</dbReference>
<dbReference type="GO" id="GO:0102965">
    <property type="term" value="F:alcohol-forming long-chain fatty acyl-CoA reductase activity"/>
    <property type="evidence" value="ECO:0007669"/>
    <property type="project" value="UniProtKB-EC"/>
</dbReference>
<name>A0A9W4HYB2_PENOL</name>
<dbReference type="PANTHER" id="PTHR11011">
    <property type="entry name" value="MALE STERILITY PROTEIN 2-RELATED"/>
    <property type="match status" value="1"/>
</dbReference>
<keyword evidence="1" id="KW-0560">Oxidoreductase</keyword>
<evidence type="ECO:0000313" key="4">
    <source>
        <dbReference type="Proteomes" id="UP001153618"/>
    </source>
</evidence>
<dbReference type="PANTHER" id="PTHR11011:SF45">
    <property type="entry name" value="FATTY ACYL-COA REDUCTASE CG8306-RELATED"/>
    <property type="match status" value="1"/>
</dbReference>
<sequence length="459" mass="51420">MLSYHRGLGFGIIPSFYICRCSRLKIQSLQIPPFLPISSNFTSVTMASASIPNTYIEEVVRGGYGKIFEGHTVFLTGGTGCLGGCLLYKLALQLPTRKVYVLVRGSSQRALDKLKQTMPNHAQAIVSTGKVEFVVGDINELNFGIDSSMLKQMQEQVTLVIHTAAKIKLEGPIRDAVEINCLPALEMARIASQFRRLKLLVQLSTSYTNSHLPDGPVLERIYQLGGEQDPEVELASMLALNESPHRAKFSSSYTQAKHLMERLLLARFPLLPILLLRPTIFGPAFKHPFPLYGSEDSTPLTKFTRLWFSDRGATQVWHATEGYNTGTNILDEMPVDFVANACLLHAAARTTGIVQIGSQLYHPVTFDEVFRLGLENAEPELQREFPKIVFTKDRSTPQCFLAELIQIGTRNWLFDCGRSYWLRQVGGPLSIQVCKHEADRWNLVRTHDVLGTVKERARI</sequence>
<dbReference type="OrthoDB" id="429813at2759"/>
<dbReference type="AlphaFoldDB" id="A0A9W4HYB2"/>
<dbReference type="GO" id="GO:0005777">
    <property type="term" value="C:peroxisome"/>
    <property type="evidence" value="ECO:0007669"/>
    <property type="project" value="TreeGrafter"/>
</dbReference>
<dbReference type="InterPro" id="IPR013120">
    <property type="entry name" value="FAR_NAD-bd"/>
</dbReference>
<dbReference type="GO" id="GO:0035336">
    <property type="term" value="P:long-chain fatty-acyl-CoA metabolic process"/>
    <property type="evidence" value="ECO:0007669"/>
    <property type="project" value="TreeGrafter"/>
</dbReference>
<feature type="domain" description="Thioester reductase (TE)" evidence="2">
    <location>
        <begin position="75"/>
        <end position="341"/>
    </location>
</feature>
<evidence type="ECO:0000256" key="1">
    <source>
        <dbReference type="RuleBase" id="RU363097"/>
    </source>
</evidence>